<sequence length="667" mass="72987">MSHSHTGSTPVPGGAAPVLSWKNINYDVKVKGGVRRILHDISGSVYAGELVAIMGSSGAGKTTLLNILSGRVQGGRLHGEINFMGAKRDPHSFKRMLAYVEQDDLMYPALTVEETLRTSAQLRLPDSTYSRAAKDERVETVMRQLRLSHIKDTMIGGHGARGVSGGERKRVSIGAELVTDPSILVLDEPSSGLDSSSAEMVISLTKEMSRERNLCTMMTIHQPSAEMVAQFDKLILLAQGKLVYMGPAADAVPYFESLGHPQTNPNPANFFIDLMTIDFSSADATQRTEAHVQALVDRYAEFRERRGRIRPPQKEYPASDGAMAAEDAARDASVNGSASASIVAASDRSSKASHVDGAGITAVHDAVGGDITREAADLVLVEPPPLNSWLQEVLVLLKRDWAMTLRNTSFVRGLLVQCLALLIFVGFAFFQLKHDQKGVQNRIGLLYVFVLMSTFPVVFPAMTMIMAGRPVLFRERSGGTYRMSSYFVARSLSLIPIIYVPYITVLTGVYFIAHLQYDAAKYFIMLAAIGVLLFASLGFAFSMAMIVDSMELMHIIAPVTLATLMLFGGNLANSETITPVLRWIKYVCIFYYPYAALVQNEFDGLSFTCAPGKGFCYETGLDVIQAYSLNELSIAVCIVICLSLGVAFYISAYGLLRWAAKPRFLWI</sequence>
<evidence type="ECO:0000313" key="2">
    <source>
        <dbReference type="Proteomes" id="UP001140234"/>
    </source>
</evidence>
<name>A0ACC1K5C0_9FUNG</name>
<proteinExistence type="predicted"/>
<evidence type="ECO:0000313" key="1">
    <source>
        <dbReference type="EMBL" id="KAJ2773850.1"/>
    </source>
</evidence>
<keyword evidence="2" id="KW-1185">Reference proteome</keyword>
<protein>
    <submittedName>
        <fullName evidence="1">Uncharacterized protein</fullName>
    </submittedName>
</protein>
<organism evidence="1 2">
    <name type="scientific">Coemansia nantahalensis</name>
    <dbReference type="NCBI Taxonomy" id="2789366"/>
    <lineage>
        <taxon>Eukaryota</taxon>
        <taxon>Fungi</taxon>
        <taxon>Fungi incertae sedis</taxon>
        <taxon>Zoopagomycota</taxon>
        <taxon>Kickxellomycotina</taxon>
        <taxon>Kickxellomycetes</taxon>
        <taxon>Kickxellales</taxon>
        <taxon>Kickxellaceae</taxon>
        <taxon>Coemansia</taxon>
    </lineage>
</organism>
<reference evidence="1" key="1">
    <citation type="submission" date="2022-07" db="EMBL/GenBank/DDBJ databases">
        <title>Phylogenomic reconstructions and comparative analyses of Kickxellomycotina fungi.</title>
        <authorList>
            <person name="Reynolds N.K."/>
            <person name="Stajich J.E."/>
            <person name="Barry K."/>
            <person name="Grigoriev I.V."/>
            <person name="Crous P."/>
            <person name="Smith M.E."/>
        </authorList>
    </citation>
    <scope>NUCLEOTIDE SEQUENCE</scope>
    <source>
        <strain evidence="1">CBS 109366</strain>
    </source>
</reference>
<gene>
    <name evidence="1" type="ORF">IWQ57_001101</name>
</gene>
<dbReference type="Proteomes" id="UP001140234">
    <property type="component" value="Unassembled WGS sequence"/>
</dbReference>
<accession>A0ACC1K5C0</accession>
<comment type="caution">
    <text evidence="1">The sequence shown here is derived from an EMBL/GenBank/DDBJ whole genome shotgun (WGS) entry which is preliminary data.</text>
</comment>
<dbReference type="EMBL" id="JANBUJ010000169">
    <property type="protein sequence ID" value="KAJ2773850.1"/>
    <property type="molecule type" value="Genomic_DNA"/>
</dbReference>